<dbReference type="InterPro" id="IPR011993">
    <property type="entry name" value="PH-like_dom_sf"/>
</dbReference>
<evidence type="ECO:0000256" key="7">
    <source>
        <dbReference type="ARBA" id="ARBA00023212"/>
    </source>
</evidence>
<name>A0A8U0REB8_MUSPF</name>
<keyword evidence="6" id="KW-0009">Actin-binding</keyword>
<dbReference type="CDD" id="cd21247">
    <property type="entry name" value="CH_SPTBN5_rpt1"/>
    <property type="match status" value="1"/>
</dbReference>
<feature type="domain" description="Calponin-homology (CH)" evidence="10">
    <location>
        <begin position="142"/>
        <end position="247"/>
    </location>
</feature>
<feature type="coiled-coil region" evidence="8">
    <location>
        <begin position="3417"/>
        <end position="3477"/>
    </location>
</feature>
<evidence type="ECO:0000259" key="10">
    <source>
        <dbReference type="PROSITE" id="PS50021"/>
    </source>
</evidence>
<feature type="coiled-coil region" evidence="8">
    <location>
        <begin position="2610"/>
        <end position="2676"/>
    </location>
</feature>
<dbReference type="GO" id="GO:0003779">
    <property type="term" value="F:actin binding"/>
    <property type="evidence" value="ECO:0007669"/>
    <property type="project" value="UniProtKB-KW"/>
</dbReference>
<feature type="coiled-coil region" evidence="8">
    <location>
        <begin position="2384"/>
        <end position="2418"/>
    </location>
</feature>
<evidence type="ECO:0000256" key="8">
    <source>
        <dbReference type="SAM" id="Coils"/>
    </source>
</evidence>
<keyword evidence="4" id="KW-0963">Cytoplasm</keyword>
<protein>
    <submittedName>
        <fullName evidence="12">Spectrin beta chain, non-erythrocytic 5</fullName>
    </submittedName>
</protein>
<feature type="region of interest" description="Disordered" evidence="9">
    <location>
        <begin position="3690"/>
        <end position="3727"/>
    </location>
</feature>
<feature type="coiled-coil region" evidence="8">
    <location>
        <begin position="1414"/>
        <end position="1441"/>
    </location>
</feature>
<dbReference type="Pfam" id="PF00435">
    <property type="entry name" value="Spectrin"/>
    <property type="match status" value="25"/>
</dbReference>
<dbReference type="SMART" id="SM00150">
    <property type="entry name" value="SPEC"/>
    <property type="match status" value="29"/>
</dbReference>
<dbReference type="Pfam" id="PF00307">
    <property type="entry name" value="CH"/>
    <property type="match status" value="2"/>
</dbReference>
<feature type="coiled-coil region" evidence="8">
    <location>
        <begin position="1133"/>
        <end position="1160"/>
    </location>
</feature>
<comment type="similarity">
    <text evidence="2">Belongs to the spectrin family.</text>
</comment>
<evidence type="ECO:0000256" key="5">
    <source>
        <dbReference type="ARBA" id="ARBA00022737"/>
    </source>
</evidence>
<dbReference type="InterPro" id="IPR001589">
    <property type="entry name" value="Actinin_actin-bd_CS"/>
</dbReference>
<dbReference type="PROSITE" id="PS00019">
    <property type="entry name" value="ACTININ_1"/>
    <property type="match status" value="1"/>
</dbReference>
<feature type="coiled-coil region" evidence="8">
    <location>
        <begin position="1858"/>
        <end position="1888"/>
    </location>
</feature>
<evidence type="ECO:0000256" key="6">
    <source>
        <dbReference type="ARBA" id="ARBA00023203"/>
    </source>
</evidence>
<evidence type="ECO:0000256" key="9">
    <source>
        <dbReference type="SAM" id="MobiDB-lite"/>
    </source>
</evidence>
<dbReference type="FunFam" id="1.20.58.60:FF:000007">
    <property type="entry name" value="Spectrin alpha chain non-erythrocytic 1"/>
    <property type="match status" value="2"/>
</dbReference>
<dbReference type="GeneID" id="101672975"/>
<reference evidence="12" key="1">
    <citation type="submission" date="2025-08" db="UniProtKB">
        <authorList>
            <consortium name="RefSeq"/>
        </authorList>
    </citation>
    <scope>IDENTIFICATION</scope>
    <source>
        <tissue evidence="12">Brain</tissue>
    </source>
</reference>
<dbReference type="GO" id="GO:0016020">
    <property type="term" value="C:membrane"/>
    <property type="evidence" value="ECO:0007669"/>
    <property type="project" value="UniProtKB-ARBA"/>
</dbReference>
<keyword evidence="5" id="KW-0677">Repeat</keyword>
<keyword evidence="8" id="KW-0175">Coiled coil</keyword>
<dbReference type="PROSITE" id="PS50021">
    <property type="entry name" value="CH"/>
    <property type="match status" value="2"/>
</dbReference>
<evidence type="ECO:0000313" key="12">
    <source>
        <dbReference type="RefSeq" id="XP_044923646.1"/>
    </source>
</evidence>
<dbReference type="SUPFAM" id="SSF47576">
    <property type="entry name" value="Calponin-homology domain, CH-domain"/>
    <property type="match status" value="1"/>
</dbReference>
<dbReference type="RefSeq" id="XP_044923646.1">
    <property type="nucleotide sequence ID" value="XM_045067711.1"/>
</dbReference>
<dbReference type="OrthoDB" id="9942256at2759"/>
<comment type="subcellular location">
    <subcellularLocation>
        <location evidence="1">Cytoplasm</location>
        <location evidence="1">Cytoskeleton</location>
    </subcellularLocation>
</comment>
<dbReference type="GO" id="GO:0051693">
    <property type="term" value="P:actin filament capping"/>
    <property type="evidence" value="ECO:0007669"/>
    <property type="project" value="UniProtKB-KW"/>
</dbReference>
<dbReference type="FunFam" id="1.10.418.10:FF:000043">
    <property type="entry name" value="Spectrin beta chain, non-erythrocytic"/>
    <property type="match status" value="1"/>
</dbReference>
<dbReference type="SUPFAM" id="SSF46966">
    <property type="entry name" value="Spectrin repeat"/>
    <property type="match status" value="22"/>
</dbReference>
<dbReference type="SMART" id="SM00033">
    <property type="entry name" value="CH"/>
    <property type="match status" value="2"/>
</dbReference>
<feature type="domain" description="Calponin-homology (CH)" evidence="10">
    <location>
        <begin position="19"/>
        <end position="124"/>
    </location>
</feature>
<dbReference type="InterPro" id="IPR002017">
    <property type="entry name" value="Spectrin_repeat"/>
</dbReference>
<feature type="coiled-coil region" evidence="8">
    <location>
        <begin position="3238"/>
        <end position="3265"/>
    </location>
</feature>
<evidence type="ECO:0000256" key="2">
    <source>
        <dbReference type="ARBA" id="ARBA00006826"/>
    </source>
</evidence>
<dbReference type="CDD" id="cd00176">
    <property type="entry name" value="SPEC"/>
    <property type="match status" value="14"/>
</dbReference>
<keyword evidence="3" id="KW-0117">Actin capping</keyword>
<dbReference type="FunFam" id="1.20.58.60:FF:000135">
    <property type="entry name" value="Spectrin beta chain, non-erythrocytic"/>
    <property type="match status" value="1"/>
</dbReference>
<keyword evidence="7" id="KW-0206">Cytoskeleton</keyword>
<accession>A0A8U0REB8</accession>
<keyword evidence="11" id="KW-1185">Reference proteome</keyword>
<dbReference type="PANTHER" id="PTHR11915">
    <property type="entry name" value="SPECTRIN/FILAMIN RELATED CYTOSKELETAL PROTEIN"/>
    <property type="match status" value="1"/>
</dbReference>
<dbReference type="PROSITE" id="PS00020">
    <property type="entry name" value="ACTININ_2"/>
    <property type="match status" value="1"/>
</dbReference>
<feature type="coiled-coil region" evidence="8">
    <location>
        <begin position="2913"/>
        <end position="2940"/>
    </location>
</feature>
<dbReference type="FunFam" id="1.20.58.60:FF:000307">
    <property type="entry name" value="Spectrin beta, non-erythrocytic 5"/>
    <property type="match status" value="1"/>
</dbReference>
<dbReference type="FunFam" id="1.10.418.10:FF:000001">
    <property type="entry name" value="Actinin alpha 1"/>
    <property type="match status" value="1"/>
</dbReference>
<dbReference type="InterPro" id="IPR036872">
    <property type="entry name" value="CH_dom_sf"/>
</dbReference>
<dbReference type="Gene3D" id="1.20.58.60">
    <property type="match status" value="22"/>
</dbReference>
<evidence type="ECO:0000256" key="3">
    <source>
        <dbReference type="ARBA" id="ARBA00022467"/>
    </source>
</evidence>
<evidence type="ECO:0000256" key="1">
    <source>
        <dbReference type="ARBA" id="ARBA00004245"/>
    </source>
</evidence>
<evidence type="ECO:0000313" key="11">
    <source>
        <dbReference type="Proteomes" id="UP000000715"/>
    </source>
</evidence>
<evidence type="ECO:0000256" key="4">
    <source>
        <dbReference type="ARBA" id="ARBA00022490"/>
    </source>
</evidence>
<dbReference type="Gene3D" id="2.30.29.30">
    <property type="entry name" value="Pleckstrin-homology domain (PH domain)/Phosphotyrosine-binding domain (PTB)"/>
    <property type="match status" value="1"/>
</dbReference>
<dbReference type="SUPFAM" id="SSF50729">
    <property type="entry name" value="PH domain-like"/>
    <property type="match status" value="1"/>
</dbReference>
<feature type="region of interest" description="Disordered" evidence="9">
    <location>
        <begin position="3757"/>
        <end position="3791"/>
    </location>
</feature>
<sequence length="3804" mass="428612">MDSAYETSHIRKLQAQHKRMQEKTFTNWINNIFQHGRVAIKIQNLYTELADGTHLLRLLEIISGESLPPPSRGRMRAHFLENSSRALAFLKAKVPIPLIGPENIVDGDQTLILGLIWVIILRFQISHISLDREEFGASAALLSAKEALLVWCQRKTACYANVNITDFSRSWSDGLGFGALIHAHRPDLLDYCSLRPEHPLHNLALAFRVAEQELGIAQLLDPEDVAALQPDERSIMTYISLYYHHFSRLHQEQTVQRRLAKILLQLQETEELQTQYKQLVGDLLGWIAEKQAQLEVHDFPNSLPAMRQLLVAFAHFRTQEKPPRLQQRGAIEALLFRLQTAFRAQNRKPFLPPEGLGLAELSQLWTCLERAEASRSQALLQRILQLERLEILVRHFQHKAALRESFLMDTEHMLDRAAAASPPASLATVEVAAQRLGMLEASILPQEGRFQALAEITDVLQQQQHPGWEEVACRQLEITGRWERLLERLQGQKKQMADLQAMLGLLHEVESASNQLKELQVLASSTACGQLLAETMELLQKHDLLEAQVSAHGAHVRHLALQTMELDSSLGTGAEVLQAKAQSLAQFHWSLVSLVKARRALLEQSLQLAEFLHHCEEEEAWLKERGRLLEDDGALGPDLSQIRAALQKHKALEAELRHHQNVCTDLVRRGCDLSARGPPTRPDPRKRAKALQGTWQWLRAGAARRGARLQAALLARQVAVRWAASGGGCVRGVQCTACPPPPHPPQYLADAAEAASWLREQQSALESAPCGPDPEATEALLLHHRRLERAVQAFGAELRQLDEQARAAAAQVSLTVVSALSSPKKALSYLGTWSEVSCYSSPPGTRKMALSAEPDAIFDPNTILQTQDCLSRDYEGLRALAKHHRAHLEEAIALWGFHGFCGELRSWLEKQTALLQALQPQAHNLEVTQLTYENFLTTLAVGRGYWAEVSSNAEQLKQRYPEGIPRIQQQQEELSQRWGQMEALKKEKETQLAHTADVCTFLHECGSTQVQLQDLIVQLEILQLGQSTDSHCTLQLAQQKMLTLERRIHYLQRTAMKAEELGPPESRSLQEQVEPLWELLERGQQQVARQARAWAEARARQSFLQESQQLLLWVEGIWAQLRREEKVVDVASAQQLLMEHTDLQVEIQLQQERLQQLEAQGQTLSILDSPDSQEVARALSLLGQQGPALQAAWEQRRQRLQEGLELQRFGGDVDGFTATCARHEVFLQRDKLGDDVGEVQSLLQQHRDFGWLLGILGHQAEALRARGEKLALSQHPAAHKVQEQLQSVQAQWTRVQERSEQKRRRLLASLQLQEWQQDVAGLVLWIEEKGLRAAEEPSRKPSDILQQAAWHEATKRELLASSGHVEGLQQAGRRLLSDGHCAGEAVQASLQGLSSKWEELKNKLARQGDRLQQTRQLLGLLQDAKEKMKQLERSLQSAETGQDLGSSRELQKWHSQLESESQALASKMAALVSQAHQGLTSQTIVEETQKYLQRFKSLQGPLAARRLQLQASVELHEFYQLSNLELTWVAERMTRVGSTQCLNRAQRLCHKHEELGAEMRAHQGQVQHVLGSGQSLAASGHPEASRVLEQCQKLEGRWAELERTWEAQAQCLQQAVALQQCFLAASELEDWVKEKQPLVDNEDCGGDEAATSRLIKKNQALQQELALCWSSMEKLDQRAQILAGPGAPEHLHVVRERLWEQLRALRERAATRGQELEGTLKLHEFMGEAEELRTWLASQKQAAGLGESLGEDHEHILHLCTEFTRFQRRVELGALRVAACRQLAENLQELGHRAAPDARQTQQHLQAAWSELWELTQARGHQLQDAEVTLRVHRDLLEALTQVQEKATSLPSEVAPDLHGLEAQLRRHEELEHELRGAGQQLQELLEAASAVQKLGPGPQAQAVQQRQEALAQAWEALKLHMEQRRTQLERACLLARFHRAVQDYTSWAAAVWRELQGQEGSQEPGHGLPILLSSHRQLRAELEAREELHQRASQLGQQALLAVVGTPIKEVQEGLQALRDEREQVFQAWEQKEEKLQAMQREQLFLRKCGHLDQILTVQEISLKTGALGSSVEEVEQLIRKHKTFQNVLTAQDEKEAALCEQAKTLGGPIVQDRLHTLLEHRAQVKDLAESRGQALNTCLLMTGFTRAVTQAQDWIEERVRQLREPIPPGDLKDKLRLLRKHQAFEAEIQAHEEVITSVTKDGEALLAQSPPQAGEVSQRLQDLQEHWRKLRQAVALRGQDLEDRWKFLEFLRRADLTDAWIQEMEAMVNLGELGQDLEHCLQLRKRLRELPGVWAEDTVDDIHIRSISDLSLKLGNLDPEQVKTIHKRRQQLNSRWKSFRGNLLWYQQQLEGALEIHTLSRELDGVTEQIGEKAALVQALDYGKDQESLQRLIRKHKELEQEIGLLQAQVESLERAVGRVCQRSPGTAHRLSSKQREVTDSWWQLWRGAQKRRESLEALYEAQSLQAELRHLSVWAQGLRAEMEAQSTPSSPAEARRRLEEHQELKAELDLKTNRISLARSTGQRLLAAGHPAPPDLRQALAGLDHELNSLERAWQDHQLQLQQALELQLVLSSVEQMESWLCSQEACPTSKGLGDSWAAAETLLRKHEVLERGLEAQAEKMSALEAAARRLHQAGYPEAQGALGRCQAMLLRKEALVEQARTRRHQLEELQQLQTFLQDSFEVATWLREKHSVALEEGWRDPALLQAQLRKQRSLQAELDASVHHHQRLQKEGQRLLQEGHPASETIQERLRELGELWDELQANSRRKAAMLQVVCEALHLRRRVEELESWLEPVEVELRAPVRDQDQPGLDKLLGAQGELEVTVEGQARQAQWLWGQAQVLTGESLCLAQDVKDQALQLLRRFECLREPLRERRAALETRSRLLQFFRDADDEMAWVREKLPLATTQDCGQSLSAVRQLQEKHQNLENEMSSHEALTKAVVAEGHQLAQAGPFTTEAAARVQQLESAVRGLRAEATRRRLRLQQAQEAQQFLMELQEAEAWLEERGCVLELKDVGQSAEAMCAFLRRLEATQRDLEAFGLRIESLQQMAALLESRQNPESSRALARMQAVREAYSGLLQRADGRQQGLREQLQLHQLEREALLLEAWLASKAATAESQDHGQDLEAVTMLEEKFDAFRKEAQSLGQAKVQALRELADSLERMAPRCTPQIQAQRSRIEAAWERLDGAIKARIQSLAIAREVRGFEQAAAELQEWMQEKATQTVRDICDHSPSSVQTLQQQHRGLERDLAAVEKEVAQVQMEACRLGQLYPTAQEGLCKQLAKVEEAWATLDMKALEQGRQLEQAAQGHAFLSCCRELLAWAQEKKALVSSEELAGDMVGAERLLVQQVELGQELQEPCLRAHDVQQEGRQLIDSGHFMSLEVAACLRELEGQLQALMEACTLRQERCEENWGLQKLRQELDRAEAWLASQEVLLLDPNYGHNVSDVQLLLCRHQDLEKLLAAQEEKFAQLQRKAGVDRTLLQQVTGLEPRSAGHRLTSPKQRPFGSWWPGVQLTETRDLQPGDAKDVPTMEGFLEFQQQLWSAQRQPCLSLWDGCHGTLRGSSLSLFWDKRTAAENMAPVATLDLRGAQCERPGHQHGRKHAFSLRLSSRVETPWAAPSEGQAESRIPALSSAAGPALGVSCGQWPNPAPAGGMPGTHPCPRSLSSLWSDGLHPETMCSVLETGKSTIKVPPDSGSAQSLSLEHPARPGGLPSEHTAEGVPGPAAPLRFHACPLTSSLREMPVSTHSQPQPLEFLQAEGPAQAPAPGSPSLPCPGQAQGQDPEPNPEVAATLRATNKDNL</sequence>
<gene>
    <name evidence="12" type="primary">SPTBN5</name>
</gene>
<dbReference type="FunFam" id="1.20.58.60:FF:000282">
    <property type="entry name" value="Spectrin beta, non-erythrocytic 5"/>
    <property type="match status" value="1"/>
</dbReference>
<feature type="coiled-coil region" evidence="8">
    <location>
        <begin position="2009"/>
        <end position="2043"/>
    </location>
</feature>
<dbReference type="Gene3D" id="1.10.418.10">
    <property type="entry name" value="Calponin-like domain"/>
    <property type="match status" value="2"/>
</dbReference>
<dbReference type="FunFam" id="1.20.58.60:FF:000253">
    <property type="entry name" value="Spectrin beta, non-erythrocytic 5"/>
    <property type="match status" value="1"/>
</dbReference>
<dbReference type="GO" id="GO:0005737">
    <property type="term" value="C:cytoplasm"/>
    <property type="evidence" value="ECO:0007669"/>
    <property type="project" value="UniProtKB-ARBA"/>
</dbReference>
<dbReference type="Proteomes" id="UP000000715">
    <property type="component" value="Unplaced"/>
</dbReference>
<proteinExistence type="inferred from homology"/>
<dbReference type="GO" id="GO:0005856">
    <property type="term" value="C:cytoskeleton"/>
    <property type="evidence" value="ECO:0007669"/>
    <property type="project" value="UniProtKB-SubCell"/>
</dbReference>
<feature type="compositionally biased region" description="Low complexity" evidence="9">
    <location>
        <begin position="3759"/>
        <end position="3769"/>
    </location>
</feature>
<dbReference type="FunFam" id="1.20.58.60:FF:000011">
    <property type="entry name" value="Spectrin beta chain"/>
    <property type="match status" value="1"/>
</dbReference>
<dbReference type="InterPro" id="IPR018159">
    <property type="entry name" value="Spectrin/alpha-actinin"/>
</dbReference>
<dbReference type="InterPro" id="IPR001715">
    <property type="entry name" value="CH_dom"/>
</dbReference>
<dbReference type="CTD" id="51332"/>
<dbReference type="FunFam" id="1.20.58.60:FF:000280">
    <property type="entry name" value="Spectrin beta, non-erythrocytic 5"/>
    <property type="match status" value="1"/>
</dbReference>
<organism evidence="11 12">
    <name type="scientific">Mustela putorius furo</name>
    <name type="common">European domestic ferret</name>
    <name type="synonym">Mustela furo</name>
    <dbReference type="NCBI Taxonomy" id="9669"/>
    <lineage>
        <taxon>Eukaryota</taxon>
        <taxon>Metazoa</taxon>
        <taxon>Chordata</taxon>
        <taxon>Craniata</taxon>
        <taxon>Vertebrata</taxon>
        <taxon>Euteleostomi</taxon>
        <taxon>Mammalia</taxon>
        <taxon>Eutheria</taxon>
        <taxon>Laurasiatheria</taxon>
        <taxon>Carnivora</taxon>
        <taxon>Caniformia</taxon>
        <taxon>Musteloidea</taxon>
        <taxon>Mustelidae</taxon>
        <taxon>Mustelinae</taxon>
        <taxon>Mustela</taxon>
    </lineage>
</organism>